<evidence type="ECO:0000313" key="2">
    <source>
        <dbReference type="Proteomes" id="UP001283361"/>
    </source>
</evidence>
<name>A0AAE0Y1E3_9GAST</name>
<accession>A0AAE0Y1E3</accession>
<evidence type="ECO:0000313" key="1">
    <source>
        <dbReference type="EMBL" id="KAK3729496.1"/>
    </source>
</evidence>
<keyword evidence="2" id="KW-1185">Reference proteome</keyword>
<protein>
    <submittedName>
        <fullName evidence="1">Uncharacterized protein</fullName>
    </submittedName>
</protein>
<dbReference type="Proteomes" id="UP001283361">
    <property type="component" value="Unassembled WGS sequence"/>
</dbReference>
<reference evidence="1" key="1">
    <citation type="journal article" date="2023" name="G3 (Bethesda)">
        <title>A reference genome for the long-term kleptoplast-retaining sea slug Elysia crispata morphotype clarki.</title>
        <authorList>
            <person name="Eastman K.E."/>
            <person name="Pendleton A.L."/>
            <person name="Shaikh M.A."/>
            <person name="Suttiyut T."/>
            <person name="Ogas R."/>
            <person name="Tomko P."/>
            <person name="Gavelis G."/>
            <person name="Widhalm J.R."/>
            <person name="Wisecaver J.H."/>
        </authorList>
    </citation>
    <scope>NUCLEOTIDE SEQUENCE</scope>
    <source>
        <strain evidence="1">ECLA1</strain>
    </source>
</reference>
<comment type="caution">
    <text evidence="1">The sequence shown here is derived from an EMBL/GenBank/DDBJ whole genome shotgun (WGS) entry which is preliminary data.</text>
</comment>
<proteinExistence type="predicted"/>
<gene>
    <name evidence="1" type="ORF">RRG08_044011</name>
</gene>
<dbReference type="AlphaFoldDB" id="A0AAE0Y1E3"/>
<sequence>MAVELGSCTGQPPSLDLLHTDLQQDVEGSGAQSSRTVILESGSSSVANAKPLNLMTFLTPSSVFLVTPKPLDLTFSQSHDLTGPIISVSLPTSNLVTLLTPTPNLITLLTPHFYFLSHL</sequence>
<dbReference type="EMBL" id="JAWDGP010007140">
    <property type="protein sequence ID" value="KAK3729496.1"/>
    <property type="molecule type" value="Genomic_DNA"/>
</dbReference>
<organism evidence="1 2">
    <name type="scientific">Elysia crispata</name>
    <name type="common">lettuce slug</name>
    <dbReference type="NCBI Taxonomy" id="231223"/>
    <lineage>
        <taxon>Eukaryota</taxon>
        <taxon>Metazoa</taxon>
        <taxon>Spiralia</taxon>
        <taxon>Lophotrochozoa</taxon>
        <taxon>Mollusca</taxon>
        <taxon>Gastropoda</taxon>
        <taxon>Heterobranchia</taxon>
        <taxon>Euthyneura</taxon>
        <taxon>Panpulmonata</taxon>
        <taxon>Sacoglossa</taxon>
        <taxon>Placobranchoidea</taxon>
        <taxon>Plakobranchidae</taxon>
        <taxon>Elysia</taxon>
    </lineage>
</organism>